<keyword evidence="4 6" id="KW-1133">Transmembrane helix</keyword>
<evidence type="ECO:0000256" key="3">
    <source>
        <dbReference type="ARBA" id="ARBA00022692"/>
    </source>
</evidence>
<dbReference type="Gene3D" id="1.20.1250.20">
    <property type="entry name" value="MFS general substrate transporter like domains"/>
    <property type="match status" value="1"/>
</dbReference>
<dbReference type="InterPro" id="IPR020846">
    <property type="entry name" value="MFS_dom"/>
</dbReference>
<protein>
    <submittedName>
        <fullName evidence="8">Arabinose efflux permease family protein</fullName>
    </submittedName>
</protein>
<evidence type="ECO:0000256" key="2">
    <source>
        <dbReference type="ARBA" id="ARBA00022448"/>
    </source>
</evidence>
<name>I4D4B1_DESAJ</name>
<dbReference type="PANTHER" id="PTHR23504:SF15">
    <property type="entry name" value="MAJOR FACILITATOR SUPERFAMILY (MFS) PROFILE DOMAIN-CONTAINING PROTEIN"/>
    <property type="match status" value="1"/>
</dbReference>
<evidence type="ECO:0000259" key="7">
    <source>
        <dbReference type="PROSITE" id="PS50850"/>
    </source>
</evidence>
<feature type="transmembrane region" description="Helical" evidence="6">
    <location>
        <begin position="133"/>
        <end position="152"/>
    </location>
</feature>
<organism evidence="8 9">
    <name type="scientific">Desulfosporosinus acidiphilus (strain DSM 22704 / JCM 16185 / SJ4)</name>
    <dbReference type="NCBI Taxonomy" id="646529"/>
    <lineage>
        <taxon>Bacteria</taxon>
        <taxon>Bacillati</taxon>
        <taxon>Bacillota</taxon>
        <taxon>Clostridia</taxon>
        <taxon>Eubacteriales</taxon>
        <taxon>Desulfitobacteriaceae</taxon>
        <taxon>Desulfosporosinus</taxon>
    </lineage>
</organism>
<gene>
    <name evidence="8" type="ordered locus">Desaci_1636</name>
</gene>
<dbReference type="EMBL" id="CP003639">
    <property type="protein sequence ID" value="AFM40635.1"/>
    <property type="molecule type" value="Genomic_DNA"/>
</dbReference>
<comment type="subcellular location">
    <subcellularLocation>
        <location evidence="1">Cell membrane</location>
        <topology evidence="1">Multi-pass membrane protein</topology>
    </subcellularLocation>
</comment>
<feature type="transmembrane region" description="Helical" evidence="6">
    <location>
        <begin position="158"/>
        <end position="182"/>
    </location>
</feature>
<keyword evidence="5 6" id="KW-0472">Membrane</keyword>
<proteinExistence type="predicted"/>
<feature type="domain" description="Major facilitator superfamily (MFS) profile" evidence="7">
    <location>
        <begin position="8"/>
        <end position="381"/>
    </location>
</feature>
<dbReference type="GO" id="GO:0005886">
    <property type="term" value="C:plasma membrane"/>
    <property type="evidence" value="ECO:0007669"/>
    <property type="project" value="UniProtKB-SubCell"/>
</dbReference>
<dbReference type="CDD" id="cd17330">
    <property type="entry name" value="MFS_SLC46_TetA_like"/>
    <property type="match status" value="1"/>
</dbReference>
<dbReference type="InterPro" id="IPR011701">
    <property type="entry name" value="MFS"/>
</dbReference>
<dbReference type="OrthoDB" id="9793283at2"/>
<dbReference type="InterPro" id="IPR001958">
    <property type="entry name" value="Tet-R_TetA/multi-R_MdtG-like"/>
</dbReference>
<dbReference type="HOGENOM" id="CLU_001265_10_11_9"/>
<dbReference type="STRING" id="646529.Desaci_1636"/>
<dbReference type="PROSITE" id="PS50850">
    <property type="entry name" value="MFS"/>
    <property type="match status" value="1"/>
</dbReference>
<evidence type="ECO:0000256" key="1">
    <source>
        <dbReference type="ARBA" id="ARBA00004651"/>
    </source>
</evidence>
<dbReference type="InterPro" id="IPR036259">
    <property type="entry name" value="MFS_trans_sf"/>
</dbReference>
<evidence type="ECO:0000313" key="8">
    <source>
        <dbReference type="EMBL" id="AFM40635.1"/>
    </source>
</evidence>
<feature type="transmembrane region" description="Helical" evidence="6">
    <location>
        <begin position="209"/>
        <end position="233"/>
    </location>
</feature>
<dbReference type="PANTHER" id="PTHR23504">
    <property type="entry name" value="MAJOR FACILITATOR SUPERFAMILY DOMAIN-CONTAINING PROTEIN 10"/>
    <property type="match status" value="1"/>
</dbReference>
<evidence type="ECO:0000313" key="9">
    <source>
        <dbReference type="Proteomes" id="UP000002892"/>
    </source>
</evidence>
<dbReference type="RefSeq" id="WP_014826641.1">
    <property type="nucleotide sequence ID" value="NC_018068.1"/>
</dbReference>
<keyword evidence="2" id="KW-0813">Transport</keyword>
<reference evidence="8 9" key="1">
    <citation type="journal article" date="2012" name="J. Bacteriol.">
        <title>Complete genome sequences of Desulfosporosinus orientis DSM765T, Desulfosporosinus youngiae DSM17734T, Desulfosporosinus meridiei DSM13257T, and Desulfosporosinus acidiphilus DSM22704T.</title>
        <authorList>
            <person name="Pester M."/>
            <person name="Brambilla E."/>
            <person name="Alazard D."/>
            <person name="Rattei T."/>
            <person name="Weinmaier T."/>
            <person name="Han J."/>
            <person name="Lucas S."/>
            <person name="Lapidus A."/>
            <person name="Cheng J.F."/>
            <person name="Goodwin L."/>
            <person name="Pitluck S."/>
            <person name="Peters L."/>
            <person name="Ovchinnikova G."/>
            <person name="Teshima H."/>
            <person name="Detter J.C."/>
            <person name="Han C.S."/>
            <person name="Tapia R."/>
            <person name="Land M.L."/>
            <person name="Hauser L."/>
            <person name="Kyrpides N.C."/>
            <person name="Ivanova N.N."/>
            <person name="Pagani I."/>
            <person name="Huntmann M."/>
            <person name="Wei C.L."/>
            <person name="Davenport K.W."/>
            <person name="Daligault H."/>
            <person name="Chain P.S."/>
            <person name="Chen A."/>
            <person name="Mavromatis K."/>
            <person name="Markowitz V."/>
            <person name="Szeto E."/>
            <person name="Mikhailova N."/>
            <person name="Pati A."/>
            <person name="Wagner M."/>
            <person name="Woyke T."/>
            <person name="Ollivier B."/>
            <person name="Klenk H.P."/>
            <person name="Spring S."/>
            <person name="Loy A."/>
        </authorList>
    </citation>
    <scope>NUCLEOTIDE SEQUENCE [LARGE SCALE GENOMIC DNA]</scope>
    <source>
        <strain evidence="9">DSM 22704 / JCM 16185 / SJ4</strain>
    </source>
</reference>
<evidence type="ECO:0000256" key="5">
    <source>
        <dbReference type="ARBA" id="ARBA00023136"/>
    </source>
</evidence>
<dbReference type="Proteomes" id="UP000002892">
    <property type="component" value="Chromosome"/>
</dbReference>
<evidence type="ECO:0000256" key="4">
    <source>
        <dbReference type="ARBA" id="ARBA00022989"/>
    </source>
</evidence>
<keyword evidence="3 6" id="KW-0812">Transmembrane</keyword>
<dbReference type="PRINTS" id="PR01035">
    <property type="entry name" value="TCRTETA"/>
</dbReference>
<evidence type="ECO:0000256" key="6">
    <source>
        <dbReference type="SAM" id="Phobius"/>
    </source>
</evidence>
<feature type="transmembrane region" description="Helical" evidence="6">
    <location>
        <begin position="99"/>
        <end position="121"/>
    </location>
</feature>
<keyword evidence="9" id="KW-1185">Reference proteome</keyword>
<dbReference type="GO" id="GO:0022857">
    <property type="term" value="F:transmembrane transporter activity"/>
    <property type="evidence" value="ECO:0007669"/>
    <property type="project" value="InterPro"/>
</dbReference>
<accession>I4D4B1</accession>
<feature type="transmembrane region" description="Helical" evidence="6">
    <location>
        <begin position="356"/>
        <end position="378"/>
    </location>
</feature>
<dbReference type="SUPFAM" id="SSF103473">
    <property type="entry name" value="MFS general substrate transporter"/>
    <property type="match status" value="1"/>
</dbReference>
<feature type="transmembrane region" description="Helical" evidence="6">
    <location>
        <begin position="276"/>
        <end position="309"/>
    </location>
</feature>
<dbReference type="Pfam" id="PF07690">
    <property type="entry name" value="MFS_1"/>
    <property type="match status" value="1"/>
</dbReference>
<dbReference type="AlphaFoldDB" id="I4D4B1"/>
<feature type="transmembrane region" description="Helical" evidence="6">
    <location>
        <begin position="245"/>
        <end position="264"/>
    </location>
</feature>
<sequence>MRDKRAKPLAILFVIQFLVMVGFGIVIPILPFYVSKLGGTPITLGVFMAAYSIMQFFFAPFWGKLSDRIGRRPVLLIGLCGYGVTYFLFGLASNLWVLILIRALSGMISSATLPTAMAYLTDITEEGPERSKGLGMLGAAMGLGMIFGPALGGWLGHFVFTAPFFVAGGLSLLVVPFAWFSLEETLGSPRPMAQRARPKMTLAVIKDPLFVLFIFNFVITFAMSMFEATFAWLAAAKVGFGTKEIGIVFGVAGVCGVIIQGGLMGRLVKKFGDSTLVVSGALLCALGLVLIISSATGLTIVLATVVYMAGTSLAGPTSSSLVTKYATEGQGVSLGLFQSFGSLGRMLGPIVGGALYGLWIGLPYVSGAGVLVLIIIMYGKRIAGYSVKHSV</sequence>
<feature type="transmembrane region" description="Helical" evidence="6">
    <location>
        <begin position="9"/>
        <end position="30"/>
    </location>
</feature>
<feature type="transmembrane region" description="Helical" evidence="6">
    <location>
        <begin position="42"/>
        <end position="62"/>
    </location>
</feature>
<dbReference type="eggNOG" id="COG2814">
    <property type="taxonomic scope" value="Bacteria"/>
</dbReference>
<dbReference type="KEGG" id="dai:Desaci_1636"/>
<feature type="transmembrane region" description="Helical" evidence="6">
    <location>
        <begin position="74"/>
        <end position="93"/>
    </location>
</feature>